<evidence type="ECO:0000313" key="2">
    <source>
        <dbReference type="Proteomes" id="UP001219518"/>
    </source>
</evidence>
<protein>
    <submittedName>
        <fullName evidence="1">Na(+)/H(+) antiporter</fullName>
    </submittedName>
</protein>
<dbReference type="EMBL" id="JAHWGI010001034">
    <property type="protein sequence ID" value="KAK3921496.1"/>
    <property type="molecule type" value="Genomic_DNA"/>
</dbReference>
<organism evidence="1 2">
    <name type="scientific">Frankliniella fusca</name>
    <dbReference type="NCBI Taxonomy" id="407009"/>
    <lineage>
        <taxon>Eukaryota</taxon>
        <taxon>Metazoa</taxon>
        <taxon>Ecdysozoa</taxon>
        <taxon>Arthropoda</taxon>
        <taxon>Hexapoda</taxon>
        <taxon>Insecta</taxon>
        <taxon>Pterygota</taxon>
        <taxon>Neoptera</taxon>
        <taxon>Paraneoptera</taxon>
        <taxon>Thysanoptera</taxon>
        <taxon>Terebrantia</taxon>
        <taxon>Thripoidea</taxon>
        <taxon>Thripidae</taxon>
        <taxon>Frankliniella</taxon>
    </lineage>
</organism>
<reference evidence="1" key="1">
    <citation type="submission" date="2021-07" db="EMBL/GenBank/DDBJ databases">
        <authorList>
            <person name="Catto M.A."/>
            <person name="Jacobson A."/>
            <person name="Kennedy G."/>
            <person name="Labadie P."/>
            <person name="Hunt B.G."/>
            <person name="Srinivasan R."/>
        </authorList>
    </citation>
    <scope>NUCLEOTIDE SEQUENCE</scope>
    <source>
        <strain evidence="1">PL_HMW_Pooled</strain>
        <tissue evidence="1">Head</tissue>
    </source>
</reference>
<keyword evidence="2" id="KW-1185">Reference proteome</keyword>
<accession>A0AAE1HIW5</accession>
<gene>
    <name evidence="1" type="ORF">KUF71_001276</name>
</gene>
<proteinExistence type="predicted"/>
<sequence length="206" mass="23272">MSGVACVWQRKSSKYSPDAIVFSVHPYYDDYEPNNRLGPHCDKLGAAYLLLPFLPPECQSKVENILLALLFNTEDRVSYGNEAVFKPLIKVLRKLEEKGISVETAQGLLQIFFVTRVLLGDNLNGICGFVECFVANFMCRLCNVHRIDMGFLYEENPNLTRTRESYLGDVRANGSARTDEGVSHYVMIPVIPYDSEDTRILSLYSA</sequence>
<evidence type="ECO:0000313" key="1">
    <source>
        <dbReference type="EMBL" id="KAK3921496.1"/>
    </source>
</evidence>
<reference evidence="1" key="2">
    <citation type="journal article" date="2023" name="BMC Genomics">
        <title>Pest status, molecular evolution, and epigenetic factors derived from the genome assembly of Frankliniella fusca, a thysanopteran phytovirus vector.</title>
        <authorList>
            <person name="Catto M.A."/>
            <person name="Labadie P.E."/>
            <person name="Jacobson A.L."/>
            <person name="Kennedy G.G."/>
            <person name="Srinivasan R."/>
            <person name="Hunt B.G."/>
        </authorList>
    </citation>
    <scope>NUCLEOTIDE SEQUENCE</scope>
    <source>
        <strain evidence="1">PL_HMW_Pooled</strain>
    </source>
</reference>
<comment type="caution">
    <text evidence="1">The sequence shown here is derived from an EMBL/GenBank/DDBJ whole genome shotgun (WGS) entry which is preliminary data.</text>
</comment>
<dbReference type="Proteomes" id="UP001219518">
    <property type="component" value="Unassembled WGS sequence"/>
</dbReference>
<dbReference type="AlphaFoldDB" id="A0AAE1HIW5"/>
<name>A0AAE1HIW5_9NEOP</name>